<gene>
    <name evidence="1" type="ORF">LOC62_04G005882</name>
</gene>
<evidence type="ECO:0000313" key="2">
    <source>
        <dbReference type="Proteomes" id="UP000827549"/>
    </source>
</evidence>
<sequence>MAFELDNLSLALLAVLAVLALYHRFFSSPTPLVHTLLLGRQAEPSKVRKAGQSAVYRSWATGQDTPLQVRPANQLQTVDNVVTVPVPTPLPGKPKFKVTQRVILDTPVGGLLRFDYPLTPQLTSEALAEIVRLVPLGLKAVFPGLSSNAASPTPILTLLPPSPGTALPLLLLSLASKPGAPLVIVPDPSVLDAALASDVYPAPALLVVHESVFPQVAALKSAAKGILIVGDVERKHATAAKAAGATVKWWEDIWDAAEAAPEPAEEEKSTYADVHSYFWSLPEAGEKPHVVKVTHMNATAGIAGLLSIFPADKRPAGHNGDVVASAVRIDTPFGMTIALASVWSGAGFRLIGSPVPSWKATADEDVAGELAALASGDQPAPTVLFLTAKHHRTLIAQLQEEFLSHPLASIAGAQQVNNIRGGYVARGTFADKWVFAGVRKGVLGGIAGDALRAVIVVDDAPSPALSTLSAALLSLPISRVHSSPLSSGPIFASHFYDLQSTQVPDIYKRVRGADGPGHTGAPASNVEVLLKGAGTDTKENGDASPYAGRLWVRGPPVLERLGGTTDDGWVDLGVDAAVETNGTFVVTK</sequence>
<reference evidence="1" key="1">
    <citation type="submission" date="2023-10" db="EMBL/GenBank/DDBJ databases">
        <authorList>
            <person name="Noh H."/>
        </authorList>
    </citation>
    <scope>NUCLEOTIDE SEQUENCE</scope>
    <source>
        <strain evidence="1">DUCC4014</strain>
    </source>
</reference>
<keyword evidence="2" id="KW-1185">Reference proteome</keyword>
<protein>
    <recommendedName>
        <fullName evidence="3">AMP-dependent synthetase/ligase domain-containing protein</fullName>
    </recommendedName>
</protein>
<name>A0AAF1BRM7_9TREE</name>
<dbReference type="EMBL" id="CP086717">
    <property type="protein sequence ID" value="WOO82393.1"/>
    <property type="molecule type" value="Genomic_DNA"/>
</dbReference>
<dbReference type="GeneID" id="87809110"/>
<evidence type="ECO:0000313" key="1">
    <source>
        <dbReference type="EMBL" id="WOO82393.1"/>
    </source>
</evidence>
<dbReference type="AlphaFoldDB" id="A0AAF1BRM7"/>
<accession>A0AAF1BRM7</accession>
<organism evidence="1 2">
    <name type="scientific">Vanrija pseudolonga</name>
    <dbReference type="NCBI Taxonomy" id="143232"/>
    <lineage>
        <taxon>Eukaryota</taxon>
        <taxon>Fungi</taxon>
        <taxon>Dikarya</taxon>
        <taxon>Basidiomycota</taxon>
        <taxon>Agaricomycotina</taxon>
        <taxon>Tremellomycetes</taxon>
        <taxon>Trichosporonales</taxon>
        <taxon>Trichosporonaceae</taxon>
        <taxon>Vanrija</taxon>
    </lineage>
</organism>
<proteinExistence type="predicted"/>
<dbReference type="Proteomes" id="UP000827549">
    <property type="component" value="Chromosome 4"/>
</dbReference>
<evidence type="ECO:0008006" key="3">
    <source>
        <dbReference type="Google" id="ProtNLM"/>
    </source>
</evidence>
<dbReference type="RefSeq" id="XP_062628425.1">
    <property type="nucleotide sequence ID" value="XM_062772441.1"/>
</dbReference>